<keyword evidence="9" id="KW-0460">Magnesium</keyword>
<dbReference type="Pfam" id="PF02367">
    <property type="entry name" value="TsaE"/>
    <property type="match status" value="1"/>
</dbReference>
<dbReference type="InterPro" id="IPR003442">
    <property type="entry name" value="T6A_TsaE"/>
</dbReference>
<proteinExistence type="inferred from homology"/>
<keyword evidence="4" id="KW-0963">Cytoplasm</keyword>
<evidence type="ECO:0000256" key="6">
    <source>
        <dbReference type="ARBA" id="ARBA00022723"/>
    </source>
</evidence>
<keyword evidence="6" id="KW-0479">Metal-binding</keyword>
<comment type="similarity">
    <text evidence="2">Belongs to the TsaE family.</text>
</comment>
<protein>
    <recommendedName>
        <fullName evidence="3">tRNA threonylcarbamoyladenosine biosynthesis protein TsaE</fullName>
    </recommendedName>
    <alternativeName>
        <fullName evidence="10">t(6)A37 threonylcarbamoyladenosine biosynthesis protein TsaE</fullName>
    </alternativeName>
</protein>
<evidence type="ECO:0000256" key="7">
    <source>
        <dbReference type="ARBA" id="ARBA00022741"/>
    </source>
</evidence>
<sequence length="166" mass="17809">MIFDLPDADATTRLGEAIAPLLAPGEAVLLYGPLGMGKSTLARGLIRALTRPDEDVPSPTFTLVQFYESDPAIAHFDLYRLSRPEEAFEIGLDEALDEGCALIEWPERLGDDPGQMLGPDRLTIEISEPAPQAAALREGGDRGLSGRVATATGVGSWEAKLKELHV</sequence>
<dbReference type="OrthoDB" id="9800307at2"/>
<evidence type="ECO:0000313" key="11">
    <source>
        <dbReference type="EMBL" id="SJM62272.1"/>
    </source>
</evidence>
<dbReference type="EMBL" id="FUIE01000046">
    <property type="protein sequence ID" value="SJM62272.1"/>
    <property type="molecule type" value="Genomic_DNA"/>
</dbReference>
<name>A0A1R4G2R9_BREDI</name>
<dbReference type="NCBIfam" id="TIGR00150">
    <property type="entry name" value="T6A_YjeE"/>
    <property type="match status" value="1"/>
</dbReference>
<reference evidence="11 12" key="1">
    <citation type="submission" date="2017-02" db="EMBL/GenBank/DDBJ databases">
        <authorList>
            <person name="Peterson S.W."/>
        </authorList>
    </citation>
    <scope>NUCLEOTIDE SEQUENCE [LARGE SCALE GENOMIC DNA]</scope>
    <source>
        <strain evidence="11 12">3F5N</strain>
    </source>
</reference>
<dbReference type="PANTHER" id="PTHR33540">
    <property type="entry name" value="TRNA THREONYLCARBAMOYLADENOSINE BIOSYNTHESIS PROTEIN TSAE"/>
    <property type="match status" value="1"/>
</dbReference>
<dbReference type="PANTHER" id="PTHR33540:SF2">
    <property type="entry name" value="TRNA THREONYLCARBAMOYLADENOSINE BIOSYNTHESIS PROTEIN TSAE"/>
    <property type="match status" value="1"/>
</dbReference>
<evidence type="ECO:0000256" key="8">
    <source>
        <dbReference type="ARBA" id="ARBA00022840"/>
    </source>
</evidence>
<dbReference type="GO" id="GO:0005524">
    <property type="term" value="F:ATP binding"/>
    <property type="evidence" value="ECO:0007669"/>
    <property type="project" value="UniProtKB-KW"/>
</dbReference>
<evidence type="ECO:0000256" key="4">
    <source>
        <dbReference type="ARBA" id="ARBA00022490"/>
    </source>
</evidence>
<dbReference type="Gene3D" id="3.40.50.300">
    <property type="entry name" value="P-loop containing nucleotide triphosphate hydrolases"/>
    <property type="match status" value="1"/>
</dbReference>
<dbReference type="GO" id="GO:0046872">
    <property type="term" value="F:metal ion binding"/>
    <property type="evidence" value="ECO:0007669"/>
    <property type="project" value="UniProtKB-KW"/>
</dbReference>
<dbReference type="SUPFAM" id="SSF52540">
    <property type="entry name" value="P-loop containing nucleoside triphosphate hydrolases"/>
    <property type="match status" value="1"/>
</dbReference>
<dbReference type="GO" id="GO:0002949">
    <property type="term" value="P:tRNA threonylcarbamoyladenosine modification"/>
    <property type="evidence" value="ECO:0007669"/>
    <property type="project" value="InterPro"/>
</dbReference>
<keyword evidence="8" id="KW-0067">ATP-binding</keyword>
<evidence type="ECO:0000256" key="9">
    <source>
        <dbReference type="ARBA" id="ARBA00022842"/>
    </source>
</evidence>
<gene>
    <name evidence="11" type="ORF">FM111_08815</name>
</gene>
<organism evidence="11 12">
    <name type="scientific">Brevundimonas diminuta 3F5N</name>
    <dbReference type="NCBI Taxonomy" id="1255603"/>
    <lineage>
        <taxon>Bacteria</taxon>
        <taxon>Pseudomonadati</taxon>
        <taxon>Pseudomonadota</taxon>
        <taxon>Alphaproteobacteria</taxon>
        <taxon>Caulobacterales</taxon>
        <taxon>Caulobacteraceae</taxon>
        <taxon>Brevundimonas</taxon>
    </lineage>
</organism>
<evidence type="ECO:0000256" key="10">
    <source>
        <dbReference type="ARBA" id="ARBA00032441"/>
    </source>
</evidence>
<keyword evidence="7" id="KW-0547">Nucleotide-binding</keyword>
<evidence type="ECO:0000256" key="3">
    <source>
        <dbReference type="ARBA" id="ARBA00019010"/>
    </source>
</evidence>
<dbReference type="GO" id="GO:0005737">
    <property type="term" value="C:cytoplasm"/>
    <property type="evidence" value="ECO:0007669"/>
    <property type="project" value="UniProtKB-SubCell"/>
</dbReference>
<dbReference type="Proteomes" id="UP000195766">
    <property type="component" value="Unassembled WGS sequence"/>
</dbReference>
<evidence type="ECO:0000313" key="12">
    <source>
        <dbReference type="Proteomes" id="UP000195766"/>
    </source>
</evidence>
<keyword evidence="5" id="KW-0819">tRNA processing</keyword>
<dbReference type="InterPro" id="IPR027417">
    <property type="entry name" value="P-loop_NTPase"/>
</dbReference>
<accession>A0A1R4G2R9</accession>
<evidence type="ECO:0000256" key="5">
    <source>
        <dbReference type="ARBA" id="ARBA00022694"/>
    </source>
</evidence>
<evidence type="ECO:0000256" key="2">
    <source>
        <dbReference type="ARBA" id="ARBA00007599"/>
    </source>
</evidence>
<evidence type="ECO:0000256" key="1">
    <source>
        <dbReference type="ARBA" id="ARBA00004496"/>
    </source>
</evidence>
<comment type="subcellular location">
    <subcellularLocation>
        <location evidence="1">Cytoplasm</location>
    </subcellularLocation>
</comment>
<dbReference type="AlphaFoldDB" id="A0A1R4G2R9"/>